<evidence type="ECO:0008006" key="6">
    <source>
        <dbReference type="Google" id="ProtNLM"/>
    </source>
</evidence>
<dbReference type="InterPro" id="IPR025110">
    <property type="entry name" value="AMP-bd_C"/>
</dbReference>
<evidence type="ECO:0000313" key="5">
    <source>
        <dbReference type="Proteomes" id="UP000053029"/>
    </source>
</evidence>
<reference evidence="4 5" key="1">
    <citation type="submission" date="2015-01" db="EMBL/GenBank/DDBJ databases">
        <title>The Genome Sequence of Fonsecaea pedrosoi CBS 271.37.</title>
        <authorList>
            <consortium name="The Broad Institute Genomics Platform"/>
            <person name="Cuomo C."/>
            <person name="de Hoog S."/>
            <person name="Gorbushina A."/>
            <person name="Stielow B."/>
            <person name="Teixiera M."/>
            <person name="Abouelleil A."/>
            <person name="Chapman S.B."/>
            <person name="Priest M."/>
            <person name="Young S.K."/>
            <person name="Wortman J."/>
            <person name="Nusbaum C."/>
            <person name="Birren B."/>
        </authorList>
    </citation>
    <scope>NUCLEOTIDE SEQUENCE [LARGE SCALE GENOMIC DNA]</scope>
    <source>
        <strain evidence="4 5">CBS 271.37</strain>
    </source>
</reference>
<evidence type="ECO:0000259" key="2">
    <source>
        <dbReference type="Pfam" id="PF00501"/>
    </source>
</evidence>
<feature type="domain" description="AMP-binding enzyme C-terminal" evidence="3">
    <location>
        <begin position="480"/>
        <end position="559"/>
    </location>
</feature>
<dbReference type="InterPro" id="IPR042099">
    <property type="entry name" value="ANL_N_sf"/>
</dbReference>
<dbReference type="EMBL" id="KN846970">
    <property type="protein sequence ID" value="KIW82775.1"/>
    <property type="molecule type" value="Genomic_DNA"/>
</dbReference>
<name>A0A0D2GVY2_9EURO</name>
<dbReference type="VEuPathDB" id="FungiDB:Z517_02018"/>
<dbReference type="AlphaFoldDB" id="A0A0D2GVY2"/>
<evidence type="ECO:0000256" key="1">
    <source>
        <dbReference type="ARBA" id="ARBA00006432"/>
    </source>
</evidence>
<protein>
    <recommendedName>
        <fullName evidence="6">AMP-dependent synthetase/ligase domain-containing protein</fullName>
    </recommendedName>
</protein>
<dbReference type="STRING" id="1442368.A0A0D2GVY2"/>
<dbReference type="Gene3D" id="3.30.300.30">
    <property type="match status" value="1"/>
</dbReference>
<comment type="similarity">
    <text evidence="1">Belongs to the ATP-dependent AMP-binding enzyme family.</text>
</comment>
<dbReference type="OrthoDB" id="6614653at2759"/>
<dbReference type="PANTHER" id="PTHR43201">
    <property type="entry name" value="ACYL-COA SYNTHETASE"/>
    <property type="match status" value="1"/>
</dbReference>
<dbReference type="PANTHER" id="PTHR43201:SF8">
    <property type="entry name" value="ACYL-COA SYNTHETASE FAMILY MEMBER 3"/>
    <property type="match status" value="1"/>
</dbReference>
<accession>A0A0D2GVY2</accession>
<evidence type="ECO:0000259" key="3">
    <source>
        <dbReference type="Pfam" id="PF13193"/>
    </source>
</evidence>
<organism evidence="4 5">
    <name type="scientific">Fonsecaea pedrosoi CBS 271.37</name>
    <dbReference type="NCBI Taxonomy" id="1442368"/>
    <lineage>
        <taxon>Eukaryota</taxon>
        <taxon>Fungi</taxon>
        <taxon>Dikarya</taxon>
        <taxon>Ascomycota</taxon>
        <taxon>Pezizomycotina</taxon>
        <taxon>Eurotiomycetes</taxon>
        <taxon>Chaetothyriomycetidae</taxon>
        <taxon>Chaetothyriales</taxon>
        <taxon>Herpotrichiellaceae</taxon>
        <taxon>Fonsecaea</taxon>
    </lineage>
</organism>
<dbReference type="SUPFAM" id="SSF56801">
    <property type="entry name" value="Acetyl-CoA synthetase-like"/>
    <property type="match status" value="1"/>
</dbReference>
<proteinExistence type="inferred from homology"/>
<keyword evidence="5" id="KW-1185">Reference proteome</keyword>
<dbReference type="Gene3D" id="3.40.50.12780">
    <property type="entry name" value="N-terminal domain of ligase-like"/>
    <property type="match status" value="1"/>
</dbReference>
<sequence length="590" mass="65776">MSIRSDDLAELPLDGPSAAVIVDRVNYPDDRAQWVPKHQGPNVFPNFFLFSRLLRWCYRPNLVAVKDTTFGYTADYTQLLTDVLHLRNVLRQTLPRHVVQKLDRDEEVFINLLGPGGYEFVVGFFALMALGAVIVPISPDLPPKEATYYATKSRACAVLVAQKSVPLARELESIVRQQHNESFRAIQITPHIMQKPLDPSQIQISSDPYFDLNKSGLVIFTSGTSGPPKGGVKRRGFLYDVATSFSDQQGIKEGDMVLHVLPVHHATGVTVTLIPFLYSGGCIEFRSGGFNVEWTWERIRQGGLSFFSGVPTIYMRLMAYYEQRLSKLPPQELQEYVNGLNEIRALLCGTSALPRPLQQKWTKLRGGRAILTRYGGTEFGNAFTVTPRSQGVPDGSVGEKAPGIDLKLSNGDEGEVLIRSPILFSKYLFDKEATAKALDADGYFKTGDIARREGKYYFILGRASIDIIKSGGYKISALDIEREILGLGYVAEAMVVGVEDEEFGQRVAAALVLQPDNPKAPRDLTLEKLRRDLRGTLAGYKMPTLLRVVDELKKNATGKVIKKVLVQELFPPEGHADVQRWVSKKRESRL</sequence>
<dbReference type="Pfam" id="PF00501">
    <property type="entry name" value="AMP-binding"/>
    <property type="match status" value="1"/>
</dbReference>
<dbReference type="InterPro" id="IPR000873">
    <property type="entry name" value="AMP-dep_synth/lig_dom"/>
</dbReference>
<dbReference type="GeneID" id="25301508"/>
<dbReference type="InterPro" id="IPR020845">
    <property type="entry name" value="AMP-binding_CS"/>
</dbReference>
<dbReference type="GO" id="GO:0006631">
    <property type="term" value="P:fatty acid metabolic process"/>
    <property type="evidence" value="ECO:0007669"/>
    <property type="project" value="TreeGrafter"/>
</dbReference>
<dbReference type="HOGENOM" id="CLU_000022_59_11_1"/>
<dbReference type="Pfam" id="PF13193">
    <property type="entry name" value="AMP-binding_C"/>
    <property type="match status" value="1"/>
</dbReference>
<dbReference type="InterPro" id="IPR045851">
    <property type="entry name" value="AMP-bd_C_sf"/>
</dbReference>
<evidence type="ECO:0000313" key="4">
    <source>
        <dbReference type="EMBL" id="KIW82775.1"/>
    </source>
</evidence>
<gene>
    <name evidence="4" type="ORF">Z517_02018</name>
</gene>
<dbReference type="RefSeq" id="XP_013286583.1">
    <property type="nucleotide sequence ID" value="XM_013431129.1"/>
</dbReference>
<feature type="domain" description="AMP-dependent synthetase/ligase" evidence="2">
    <location>
        <begin position="60"/>
        <end position="428"/>
    </location>
</feature>
<dbReference type="PROSITE" id="PS00455">
    <property type="entry name" value="AMP_BINDING"/>
    <property type="match status" value="1"/>
</dbReference>
<dbReference type="GO" id="GO:0031956">
    <property type="term" value="F:medium-chain fatty acid-CoA ligase activity"/>
    <property type="evidence" value="ECO:0007669"/>
    <property type="project" value="TreeGrafter"/>
</dbReference>
<dbReference type="Proteomes" id="UP000053029">
    <property type="component" value="Unassembled WGS sequence"/>
</dbReference>